<dbReference type="InterPro" id="IPR003812">
    <property type="entry name" value="Fido"/>
</dbReference>
<reference evidence="4 5" key="1">
    <citation type="submission" date="2016-03" db="EMBL/GenBank/DDBJ databases">
        <title>Shallow-sea hydrothermal system.</title>
        <authorList>
            <person name="Tang K."/>
        </authorList>
    </citation>
    <scope>NUCLEOTIDE SEQUENCE [LARGE SCALE GENOMIC DNA]</scope>
    <source>
        <strain evidence="4 5">JLT9</strain>
    </source>
</reference>
<dbReference type="PANTHER" id="PTHR13504:SF38">
    <property type="entry name" value="FIDO DOMAIN-CONTAINING PROTEIN"/>
    <property type="match status" value="1"/>
</dbReference>
<dbReference type="AlphaFoldDB" id="A0A1B1NDJ2"/>
<dbReference type="Gene3D" id="1.10.3290.10">
    <property type="entry name" value="Fido-like domain"/>
    <property type="match status" value="1"/>
</dbReference>
<accession>A0A1B1NDJ2</accession>
<evidence type="ECO:0000313" key="4">
    <source>
        <dbReference type="EMBL" id="ANS79486.1"/>
    </source>
</evidence>
<feature type="binding site" evidence="2">
    <location>
        <begin position="139"/>
        <end position="146"/>
    </location>
    <ligand>
        <name>ATP</name>
        <dbReference type="ChEBI" id="CHEBI:30616"/>
    </ligand>
</feature>
<dbReference type="STRING" id="1758689.SGUI_2090"/>
<proteinExistence type="predicted"/>
<organism evidence="4 5">
    <name type="scientific">Serinicoccus hydrothermalis</name>
    <dbReference type="NCBI Taxonomy" id="1758689"/>
    <lineage>
        <taxon>Bacteria</taxon>
        <taxon>Bacillati</taxon>
        <taxon>Actinomycetota</taxon>
        <taxon>Actinomycetes</taxon>
        <taxon>Micrococcales</taxon>
        <taxon>Ornithinimicrobiaceae</taxon>
        <taxon>Serinicoccus</taxon>
    </lineage>
</organism>
<dbReference type="PROSITE" id="PS51459">
    <property type="entry name" value="FIDO"/>
    <property type="match status" value="1"/>
</dbReference>
<dbReference type="PANTHER" id="PTHR13504">
    <property type="entry name" value="FIDO DOMAIN-CONTAINING PROTEIN DDB_G0283145"/>
    <property type="match status" value="1"/>
</dbReference>
<dbReference type="PATRIC" id="fig|1758689.4.peg.2171"/>
<feature type="active site" evidence="1">
    <location>
        <position position="135"/>
    </location>
</feature>
<keyword evidence="2" id="KW-0067">ATP-binding</keyword>
<evidence type="ECO:0000256" key="1">
    <source>
        <dbReference type="PIRSR" id="PIRSR640198-1"/>
    </source>
</evidence>
<dbReference type="Proteomes" id="UP000092482">
    <property type="component" value="Chromosome"/>
</dbReference>
<gene>
    <name evidence="4" type="ORF">SGUI_2090</name>
</gene>
<evidence type="ECO:0000313" key="5">
    <source>
        <dbReference type="Proteomes" id="UP000092482"/>
    </source>
</evidence>
<dbReference type="GO" id="GO:0005524">
    <property type="term" value="F:ATP binding"/>
    <property type="evidence" value="ECO:0007669"/>
    <property type="project" value="UniProtKB-KW"/>
</dbReference>
<name>A0A1B1NDJ2_9MICO</name>
<dbReference type="Pfam" id="PF02661">
    <property type="entry name" value="Fic"/>
    <property type="match status" value="1"/>
</dbReference>
<dbReference type="InterPro" id="IPR040198">
    <property type="entry name" value="Fido_containing"/>
</dbReference>
<dbReference type="InterPro" id="IPR036597">
    <property type="entry name" value="Fido-like_dom_sf"/>
</dbReference>
<feature type="binding site" evidence="2">
    <location>
        <begin position="177"/>
        <end position="178"/>
    </location>
    <ligand>
        <name>ATP</name>
        <dbReference type="ChEBI" id="CHEBI:30616"/>
    </ligand>
</feature>
<evidence type="ECO:0000259" key="3">
    <source>
        <dbReference type="PROSITE" id="PS51459"/>
    </source>
</evidence>
<keyword evidence="5" id="KW-1185">Reference proteome</keyword>
<protein>
    <submittedName>
        <fullName evidence="4">MloA</fullName>
    </submittedName>
</protein>
<dbReference type="EMBL" id="CP014989">
    <property type="protein sequence ID" value="ANS79486.1"/>
    <property type="molecule type" value="Genomic_DNA"/>
</dbReference>
<evidence type="ECO:0000256" key="2">
    <source>
        <dbReference type="PIRSR" id="PIRSR640198-2"/>
    </source>
</evidence>
<dbReference type="KEGG" id="serj:SGUI_2090"/>
<keyword evidence="2" id="KW-0547">Nucleotide-binding</keyword>
<feature type="domain" description="Fido" evidence="3">
    <location>
        <begin position="40"/>
        <end position="199"/>
    </location>
</feature>
<dbReference type="SUPFAM" id="SSF140931">
    <property type="entry name" value="Fic-like"/>
    <property type="match status" value="1"/>
</dbReference>
<sequence>MERVLTTSSPDLQDASMREVLNYLDVAERAFSLLEGGRSLTASHLEDLQGVLMLGTRHAADDSGRIRTVQVVVGRRASADPQALPVAAARFVPPPPGADLRIRVDELLTWMQAAHADIDPVVAAAMSHYTFEALHPFHDGNGRLGRLLIVLSLAWTGTLREPTLSVSPWFEARRQEYYDRLLAVSTEGDWSGWVRFFADGLAATAAQTESRMMALVVVRDHLRDLIRDSPLRSARAYDVVDVALAATTVSVADVSRELGITRSAAKKLIDNLVGIDVLAPVHGRNYNRHYYAPMVLDVLRRG</sequence>